<evidence type="ECO:0000256" key="7">
    <source>
        <dbReference type="ARBA" id="ARBA00023065"/>
    </source>
</evidence>
<feature type="compositionally biased region" description="Gly residues" evidence="10">
    <location>
        <begin position="1986"/>
        <end position="1995"/>
    </location>
</feature>
<evidence type="ECO:0000256" key="11">
    <source>
        <dbReference type="SAM" id="Phobius"/>
    </source>
</evidence>
<dbReference type="SMART" id="SM00248">
    <property type="entry name" value="ANK"/>
    <property type="match status" value="14"/>
</dbReference>
<keyword evidence="9" id="KW-0040">ANK repeat</keyword>
<dbReference type="PROSITE" id="PS50222">
    <property type="entry name" value="EF_HAND_2"/>
    <property type="match status" value="1"/>
</dbReference>
<dbReference type="Pfam" id="PF12796">
    <property type="entry name" value="Ank_2"/>
    <property type="match status" value="6"/>
</dbReference>
<evidence type="ECO:0000313" key="16">
    <source>
        <dbReference type="Proteomes" id="UP001165065"/>
    </source>
</evidence>
<dbReference type="SUPFAM" id="SSF51206">
    <property type="entry name" value="cAMP-binding domain-like"/>
    <property type="match status" value="2"/>
</dbReference>
<proteinExistence type="inferred from homology"/>
<feature type="domain" description="EF-hand" evidence="14">
    <location>
        <begin position="1354"/>
        <end position="1389"/>
    </location>
</feature>
<comment type="subcellular location">
    <subcellularLocation>
        <location evidence="1">Membrane</location>
        <topology evidence="1">Multi-pass membrane protein</topology>
    </subcellularLocation>
</comment>
<feature type="repeat" description="ANK" evidence="9">
    <location>
        <begin position="835"/>
        <end position="867"/>
    </location>
</feature>
<protein>
    <recommendedName>
        <fullName evidence="17">Calmodulin</fullName>
    </recommendedName>
</protein>
<keyword evidence="7" id="KW-0406">Ion transport</keyword>
<evidence type="ECO:0000313" key="15">
    <source>
        <dbReference type="EMBL" id="GMI45050.1"/>
    </source>
</evidence>
<feature type="compositionally biased region" description="Acidic residues" evidence="10">
    <location>
        <begin position="1308"/>
        <end position="1317"/>
    </location>
</feature>
<dbReference type="InterPro" id="IPR036305">
    <property type="entry name" value="RGS_sf"/>
</dbReference>
<feature type="transmembrane region" description="Helical" evidence="11">
    <location>
        <begin position="1474"/>
        <end position="1494"/>
    </location>
</feature>
<dbReference type="SUPFAM" id="SSF48403">
    <property type="entry name" value="Ankyrin repeat"/>
    <property type="match status" value="2"/>
</dbReference>
<dbReference type="OrthoDB" id="426293at2759"/>
<dbReference type="GO" id="GO:0005509">
    <property type="term" value="F:calcium ion binding"/>
    <property type="evidence" value="ECO:0007669"/>
    <property type="project" value="InterPro"/>
</dbReference>
<feature type="region of interest" description="Disordered" evidence="10">
    <location>
        <begin position="1972"/>
        <end position="2037"/>
    </location>
</feature>
<dbReference type="Gene3D" id="1.10.287.70">
    <property type="match status" value="2"/>
</dbReference>
<keyword evidence="3" id="KW-0813">Transport</keyword>
<feature type="repeat" description="ANK" evidence="9">
    <location>
        <begin position="641"/>
        <end position="673"/>
    </location>
</feature>
<reference evidence="16" key="1">
    <citation type="journal article" date="2023" name="Commun. Biol.">
        <title>Genome analysis of Parmales, the sister group of diatoms, reveals the evolutionary specialization of diatoms from phago-mixotrophs to photoautotrophs.</title>
        <authorList>
            <person name="Ban H."/>
            <person name="Sato S."/>
            <person name="Yoshikawa S."/>
            <person name="Yamada K."/>
            <person name="Nakamura Y."/>
            <person name="Ichinomiya M."/>
            <person name="Sato N."/>
            <person name="Blanc-Mathieu R."/>
            <person name="Endo H."/>
            <person name="Kuwata A."/>
            <person name="Ogata H."/>
        </authorList>
    </citation>
    <scope>NUCLEOTIDE SEQUENCE [LARGE SCALE GENOMIC DNA]</scope>
</reference>
<dbReference type="InterPro" id="IPR045319">
    <property type="entry name" value="KAT/AKT"/>
</dbReference>
<dbReference type="InterPro" id="IPR014710">
    <property type="entry name" value="RmlC-like_jellyroll"/>
</dbReference>
<feature type="repeat" description="ANK" evidence="9">
    <location>
        <begin position="674"/>
        <end position="706"/>
    </location>
</feature>
<organism evidence="15 16">
    <name type="scientific">Triparma columacea</name>
    <dbReference type="NCBI Taxonomy" id="722753"/>
    <lineage>
        <taxon>Eukaryota</taxon>
        <taxon>Sar</taxon>
        <taxon>Stramenopiles</taxon>
        <taxon>Ochrophyta</taxon>
        <taxon>Bolidophyceae</taxon>
        <taxon>Parmales</taxon>
        <taxon>Triparmaceae</taxon>
        <taxon>Triparma</taxon>
    </lineage>
</organism>
<dbReference type="SUPFAM" id="SSF81324">
    <property type="entry name" value="Voltage-gated potassium channels"/>
    <property type="match status" value="2"/>
</dbReference>
<feature type="region of interest" description="Disordered" evidence="10">
    <location>
        <begin position="1286"/>
        <end position="1319"/>
    </location>
</feature>
<dbReference type="InterPro" id="IPR036770">
    <property type="entry name" value="Ankyrin_rpt-contain_sf"/>
</dbReference>
<feature type="transmembrane region" description="Helical" evidence="11">
    <location>
        <begin position="1702"/>
        <end position="1727"/>
    </location>
</feature>
<dbReference type="PROSITE" id="PS50132">
    <property type="entry name" value="RGS"/>
    <property type="match status" value="1"/>
</dbReference>
<gene>
    <name evidence="15" type="ORF">TrCOL_g3323</name>
</gene>
<name>A0A9W7GH93_9STRA</name>
<dbReference type="Pfam" id="PF00520">
    <property type="entry name" value="Ion_trans"/>
    <property type="match status" value="1"/>
</dbReference>
<dbReference type="PRINTS" id="PR01415">
    <property type="entry name" value="ANKYRIN"/>
</dbReference>
<evidence type="ECO:0000256" key="2">
    <source>
        <dbReference type="ARBA" id="ARBA00007929"/>
    </source>
</evidence>
<feature type="region of interest" description="Disordered" evidence="10">
    <location>
        <begin position="559"/>
        <end position="583"/>
    </location>
</feature>
<dbReference type="CDD" id="cd00038">
    <property type="entry name" value="CAP_ED"/>
    <property type="match status" value="2"/>
</dbReference>
<dbReference type="InterPro" id="IPR000595">
    <property type="entry name" value="cNMP-bd_dom"/>
</dbReference>
<dbReference type="InterPro" id="IPR002048">
    <property type="entry name" value="EF_hand_dom"/>
</dbReference>
<accession>A0A9W7GH93</accession>
<feature type="domain" description="RGS" evidence="13">
    <location>
        <begin position="2448"/>
        <end position="2567"/>
    </location>
</feature>
<feature type="region of interest" description="Disordered" evidence="10">
    <location>
        <begin position="1430"/>
        <end position="1449"/>
    </location>
</feature>
<evidence type="ECO:0000256" key="6">
    <source>
        <dbReference type="ARBA" id="ARBA00022989"/>
    </source>
</evidence>
<evidence type="ECO:0000256" key="9">
    <source>
        <dbReference type="PROSITE-ProRule" id="PRU00023"/>
    </source>
</evidence>
<feature type="repeat" description="ANK" evidence="9">
    <location>
        <begin position="2089"/>
        <end position="2121"/>
    </location>
</feature>
<sequence>MGFVNKKASVSDDSTVTTTTTMGTPIIMDRETSMLSRKKSKNMKKHVTFNLARSQNNDSIKKGASRAMYIPYISTKSVLNEKLLTIKLWMLLFSVWSLPFRVSFPGASSTLILMSDVFFLLDIFRIFNTSFINDLGSHVVSRKEIAKNYCRRSKILDKSVGFSFYLDFLSVFAINVVEVLISRGVIRGHEVVFRFLAALFQLDRYLSISHHFKKMEMSVNADARTIALMKFLVTLGGAAHWIGCSWWVAAVVRNFDDTTWVYRYFDLFLPSIQNTTDADDILARYGFEDSYDQYELSLYWGFQALTNLGYCDILPQNSFEMVYAYVLCMAQVGFYAYVLGNSTLFSLSKRDQTSDNFRKDLKAIELYGSTRKLPSDLQKKMKSYFEFQAQKANLEEVTVLGKMPAQIFDKISMHKNGRFILNCPIFENPPPQFITALVSALKPKYIMPREKLFRKGDMSREVCFVSSGALELYGDEEGKTFLNAVKNEGNNPSIVGDLSFFLVIPQPHMVMASSESDVSLYSLSKSSYTKALEKYPESHQVIVTSLLAEMGLDTNGDDMADRADMGGEGGVGGGEKKKKKQTVVGDDDDNAAALKATVRDALKKRLAAALYSMMDAAREGDADRVKAMLMRGLDINAADYDKRSTLHLSCAEGNSKVVELLIAEGANVHALDRYGYNALHYAVVNNHSLIADLLSRNGAELNYKKPADHLCAAAGHGQMDRIRVLVKYGVGVNSADFDGRTALHLASSQGNLRVVELLLSMEANVNKQDRWGHTPLDEAVGKGHDLVAAALFARGGELNMSTAKGNFMKAAREGDLAQLKLFVENGINVDCVDYDISSALHVAAIADQPVAVDFLLSSKANVNARSRWGTSPLDEAIASESVFCCKLLAACGGRAYVNATSPFAAEVASSTVSLEEIRMEINKECITQSKRSRAMHKLKQLHAKLMEDVAASCETFERQCKSIESSASKLGSSRLTAVGARDQFKETDLEFENDDDFAHQDSVLSQLLGYCGNEQEVDKYAMKVQGNDIDSNYMLNRFLAHPNSPRSPRTSRGLGGAAAGGAFFGGSTKDVPESIGGANHTLAEFTTMNQVMLAYTKIDAGLTELKRIYDSYAEGNINEKINLFELECVLKASGLINCTDASKDIMAQVNSSIDPVSEPSDSASGDIEMKSTEENLSFEQLLSSRTAMDLYQYGDNYVNGNVNKIGLVYQLARSTFNLLDSAKEDCVNVRKLKNNEDIMGELANSEEFFSCFNNMETIYPNDMVRIFARWVAVIDDDNCDDKHDFDDIDDDRSLGGDSDAHSSRDSEEDKDELADGEEAGKPKVGRFASALIKAGLKSKPKSLQDELLLRLSMDYADNIEGIFSAYDADRGGTIDMQEFADMISDLFGKGSFTKAEIASTFSFFDVDKSGELFKSVFQQKLVDYRDKVEGGGGGGDENDENVRHSKGTKAAASGTSSILFDADTSRVVLVVRKLRVTVAFLYFFLVPYEIAFIYGDKVGNSEDMRLIGWCIDVVLYIDVFVKFHTTYINRRSVKVTEAIKIRKHYLSHGFPFDLLTCLPFDFIMTMIFSPSYNILRWFRLPRLLTMVDIGKSFNRARRSSNTNSDRIVVELRIFSFLLFALTHLPACMWFFLTNVEDEDTVLHNTKIATSEDGYWHSGYGVVSSDGWMFEQYMLSLYWVTGTISTMGQGAGELMPQNAKERIFTIFLMLLNLSIYAYILGAISQLFMIADEAMVEVREEVTLIESYIANNDFVEQLQGEIRGTVKGHHAAQNGEDGIAASKIGAVALSLEDAKEIYDRLSHTLKVEVARHTHFELLEGVSAFKGCNNNFMESISTILTEKSFKPNTYVFRVNEPSSDFYIIASGKVVVLNEDEDVEDESEGERSASVGMNLGKNKKGTGGRGKGDQGDSIEGKELVAGDIMGEIPFFFDTRHTTACKTSKKGYVNIFMLAKADYKRLLDIYPDEEEQIGKNVLSNSSSLNIDDGRSGGSSDGGSQSGASSGAGSSSGGGSSDGASSHDDAQSDNSASSAGTTEAKDAKLSEIAKAVERARKRETNERVFSMCSCAASGNLDELKKLCSSGVSLSEQGYGGRTPLHLAASEGQLKVVQWIVQHMSDINLKDNELHSPLVDAIENGWDDLAKYLRSQGAELDIDFAAVMVSNAACDNNVKKLKLLFELGADPNINVAGRVRGGARRRRSALHFASSGGNFDAVHILMENWANLSPFDGWGGTPLADSIREGHSLVQKILREGGAKLKEKGLCTAAAKGDIETIKVMVMNGVDINVGNYIGRTMLHLACSNKHMNVIDYLLKLPGLNPNVVDWYAGTPSEDAARGGFDSVCATLAEVGGVRSGHPCLDEDVKQISAARQREKEKFYKKREAQKETDQKRAVMLDELSLLCKITMEDITNVRRLLDSLQMSLAGRSWKKREAIDKAPKPDLNEVVKYFLPSFQKFMVKKHALKLLKFYRFCVEFSQCDDVDVDELMQVGQLEYDKYLDPMSPEFIAINPQHSTKGRQAVFDDFDGESEEEADKKLDQIQEAFGQIATDLSNVLESKYLQDYFSSREFLEVATSVSGRTWRVLKMCKRSREICKRLEEQVAVPMQAIVKGGKLNDMYGGAKAFNLTMSEVSIDFQQKLLDTVEKIEVSALTIKSLNAKNVRKKSIMVKNNNHDDVDENDVMMTPKSQTSSLGKKSGDRVSRGSTEMSISSDENTKGESPGKGRRQVKLRTAVSKAQGVRKASSAFMDAGKRKSERRGSIV</sequence>
<feature type="transmembrane region" description="Helical" evidence="11">
    <location>
        <begin position="1506"/>
        <end position="1524"/>
    </location>
</feature>
<evidence type="ECO:0000256" key="3">
    <source>
        <dbReference type="ARBA" id="ARBA00022448"/>
    </source>
</evidence>
<feature type="compositionally biased region" description="Basic and acidic residues" evidence="10">
    <location>
        <begin position="2743"/>
        <end position="2755"/>
    </location>
</feature>
<dbReference type="SMART" id="SM00100">
    <property type="entry name" value="cNMP"/>
    <property type="match status" value="2"/>
</dbReference>
<evidence type="ECO:0000256" key="4">
    <source>
        <dbReference type="ARBA" id="ARBA00022692"/>
    </source>
</evidence>
<feature type="transmembrane region" description="Helical" evidence="11">
    <location>
        <begin position="1672"/>
        <end position="1690"/>
    </location>
</feature>
<dbReference type="Proteomes" id="UP001165065">
    <property type="component" value="Unassembled WGS sequence"/>
</dbReference>
<dbReference type="Gene3D" id="1.10.238.10">
    <property type="entry name" value="EF-hand"/>
    <property type="match status" value="1"/>
</dbReference>
<evidence type="ECO:0000259" key="13">
    <source>
        <dbReference type="PROSITE" id="PS50132"/>
    </source>
</evidence>
<dbReference type="InterPro" id="IPR002110">
    <property type="entry name" value="Ankyrin_rpt"/>
</dbReference>
<dbReference type="GO" id="GO:0005249">
    <property type="term" value="F:voltage-gated potassium channel activity"/>
    <property type="evidence" value="ECO:0007669"/>
    <property type="project" value="InterPro"/>
</dbReference>
<feature type="repeat" description="ANK" evidence="9">
    <location>
        <begin position="2194"/>
        <end position="2226"/>
    </location>
</feature>
<keyword evidence="4 11" id="KW-0812">Transmembrane</keyword>
<comment type="similarity">
    <text evidence="2">Belongs to the potassium channel family. Plant (TC 1.A.1.4) subfamily.</text>
</comment>
<dbReference type="Pfam" id="PF00027">
    <property type="entry name" value="cNMP_binding"/>
    <property type="match status" value="1"/>
</dbReference>
<dbReference type="SUPFAM" id="SSF47473">
    <property type="entry name" value="EF-hand"/>
    <property type="match status" value="1"/>
</dbReference>
<dbReference type="GO" id="GO:0016020">
    <property type="term" value="C:membrane"/>
    <property type="evidence" value="ECO:0007669"/>
    <property type="project" value="UniProtKB-SubCell"/>
</dbReference>
<evidence type="ECO:0000256" key="5">
    <source>
        <dbReference type="ARBA" id="ARBA00022837"/>
    </source>
</evidence>
<dbReference type="PROSITE" id="PS50042">
    <property type="entry name" value="CNMP_BINDING_3"/>
    <property type="match status" value="2"/>
</dbReference>
<feature type="domain" description="Cyclic nucleotide-binding" evidence="12">
    <location>
        <begin position="425"/>
        <end position="549"/>
    </location>
</feature>
<keyword evidence="6 11" id="KW-1133">Transmembrane helix</keyword>
<keyword evidence="5" id="KW-0106">Calcium</keyword>
<dbReference type="SUPFAM" id="SSF48097">
    <property type="entry name" value="Regulator of G-protein signaling, RGS"/>
    <property type="match status" value="1"/>
</dbReference>
<feature type="domain" description="Cyclic nucleotide-binding" evidence="12">
    <location>
        <begin position="1821"/>
        <end position="1958"/>
    </location>
</feature>
<dbReference type="CDD" id="cd00051">
    <property type="entry name" value="EFh"/>
    <property type="match status" value="1"/>
</dbReference>
<evidence type="ECO:0000256" key="1">
    <source>
        <dbReference type="ARBA" id="ARBA00004141"/>
    </source>
</evidence>
<feature type="transmembrane region" description="Helical" evidence="11">
    <location>
        <begin position="1545"/>
        <end position="1568"/>
    </location>
</feature>
<feature type="repeat" description="ANK" evidence="9">
    <location>
        <begin position="738"/>
        <end position="770"/>
    </location>
</feature>
<dbReference type="InterPro" id="IPR044926">
    <property type="entry name" value="RGS_subdomain_2"/>
</dbReference>
<evidence type="ECO:0000256" key="8">
    <source>
        <dbReference type="ARBA" id="ARBA00023136"/>
    </source>
</evidence>
<dbReference type="PROSITE" id="PS00018">
    <property type="entry name" value="EF_HAND_1"/>
    <property type="match status" value="1"/>
</dbReference>
<feature type="compositionally biased region" description="Polar residues" evidence="10">
    <location>
        <begin position="2696"/>
        <end position="2706"/>
    </location>
</feature>
<dbReference type="Gene3D" id="1.10.167.10">
    <property type="entry name" value="Regulator of G-protein Signalling 4, domain 2"/>
    <property type="match status" value="1"/>
</dbReference>
<keyword evidence="16" id="KW-1185">Reference proteome</keyword>
<dbReference type="PANTHER" id="PTHR45743">
    <property type="entry name" value="POTASSIUM CHANNEL AKT1"/>
    <property type="match status" value="1"/>
</dbReference>
<feature type="transmembrane region" description="Helical" evidence="11">
    <location>
        <begin position="1611"/>
        <end position="1632"/>
    </location>
</feature>
<feature type="region of interest" description="Disordered" evidence="10">
    <location>
        <begin position="1872"/>
        <end position="1910"/>
    </location>
</feature>
<comment type="caution">
    <text evidence="15">The sequence shown here is derived from an EMBL/GenBank/DDBJ whole genome shotgun (WGS) entry which is preliminary data.</text>
</comment>
<feature type="region of interest" description="Disordered" evidence="10">
    <location>
        <begin position="2661"/>
        <end position="2755"/>
    </location>
</feature>
<feature type="repeat" description="ANK" evidence="9">
    <location>
        <begin position="2287"/>
        <end position="2309"/>
    </location>
</feature>
<dbReference type="PROSITE" id="PS50088">
    <property type="entry name" value="ANK_REPEAT"/>
    <property type="match status" value="7"/>
</dbReference>
<dbReference type="Gene3D" id="1.25.40.20">
    <property type="entry name" value="Ankyrin repeat-containing domain"/>
    <property type="match status" value="6"/>
</dbReference>
<dbReference type="Gene3D" id="2.60.120.10">
    <property type="entry name" value="Jelly Rolls"/>
    <property type="match status" value="2"/>
</dbReference>
<evidence type="ECO:0000259" key="14">
    <source>
        <dbReference type="PROSITE" id="PS50222"/>
    </source>
</evidence>
<dbReference type="PROSITE" id="PS50297">
    <property type="entry name" value="ANK_REP_REGION"/>
    <property type="match status" value="5"/>
</dbReference>
<dbReference type="InterPro" id="IPR011992">
    <property type="entry name" value="EF-hand-dom_pair"/>
</dbReference>
<feature type="compositionally biased region" description="Basic and acidic residues" evidence="10">
    <location>
        <begin position="1286"/>
        <end position="1307"/>
    </location>
</feature>
<dbReference type="InterPro" id="IPR005821">
    <property type="entry name" value="Ion_trans_dom"/>
</dbReference>
<evidence type="ECO:0000256" key="10">
    <source>
        <dbReference type="SAM" id="MobiDB-lite"/>
    </source>
</evidence>
<dbReference type="SMART" id="SM00054">
    <property type="entry name" value="EFh"/>
    <property type="match status" value="2"/>
</dbReference>
<dbReference type="InterPro" id="IPR016137">
    <property type="entry name" value="RGS"/>
</dbReference>
<dbReference type="PANTHER" id="PTHR45743:SF2">
    <property type="entry name" value="POTASSIUM CHANNEL AKT1"/>
    <property type="match status" value="1"/>
</dbReference>
<evidence type="ECO:0008006" key="17">
    <source>
        <dbReference type="Google" id="ProtNLM"/>
    </source>
</evidence>
<dbReference type="InterPro" id="IPR018490">
    <property type="entry name" value="cNMP-bd_dom_sf"/>
</dbReference>
<dbReference type="InterPro" id="IPR018247">
    <property type="entry name" value="EF_Hand_1_Ca_BS"/>
</dbReference>
<dbReference type="EMBL" id="BRYA01000235">
    <property type="protein sequence ID" value="GMI45050.1"/>
    <property type="molecule type" value="Genomic_DNA"/>
</dbReference>
<evidence type="ECO:0000259" key="12">
    <source>
        <dbReference type="PROSITE" id="PS50042"/>
    </source>
</evidence>
<dbReference type="Gene3D" id="1.10.287.630">
    <property type="entry name" value="Helix hairpin bin"/>
    <property type="match status" value="1"/>
</dbReference>
<keyword evidence="8 11" id="KW-0472">Membrane</keyword>